<reference evidence="3 4" key="1">
    <citation type="journal article" date="2016" name="Genome Announc.">
        <title>Draft Whole-Genome Sequence of Trichoderma gamsii T6085, a Promising Biocontrol Agent of Fusarium Head Blight on Wheat.</title>
        <authorList>
            <person name="Baroncelli R."/>
            <person name="Zapparata A."/>
            <person name="Piaggeschi G."/>
            <person name="Sarrocco S."/>
            <person name="Vannacci G."/>
        </authorList>
    </citation>
    <scope>NUCLEOTIDE SEQUENCE [LARGE SCALE GENOMIC DNA]</scope>
    <source>
        <strain evidence="3 4">T6085</strain>
    </source>
</reference>
<feature type="chain" id="PRO_5014451545" evidence="1">
    <location>
        <begin position="21"/>
        <end position="382"/>
    </location>
</feature>
<evidence type="ECO:0000313" key="4">
    <source>
        <dbReference type="Proteomes" id="UP000054821"/>
    </source>
</evidence>
<feature type="signal peptide" evidence="1">
    <location>
        <begin position="1"/>
        <end position="20"/>
    </location>
</feature>
<evidence type="ECO:0000313" key="2">
    <source>
        <dbReference type="EMBL" id="PNP45473.1"/>
    </source>
</evidence>
<evidence type="ECO:0000256" key="1">
    <source>
        <dbReference type="SAM" id="SignalP"/>
    </source>
</evidence>
<name>A0A2K0TIW3_9HYPO</name>
<gene>
    <name evidence="3" type="ORF">TGAM01_v204618</name>
    <name evidence="2" type="ORF">TGAMA5MH_02696</name>
</gene>
<dbReference type="Proteomes" id="UP000236546">
    <property type="component" value="Unassembled WGS sequence"/>
</dbReference>
<comment type="caution">
    <text evidence="2">The sequence shown here is derived from an EMBL/GenBank/DDBJ whole genome shotgun (WGS) entry which is preliminary data.</text>
</comment>
<keyword evidence="4" id="KW-1185">Reference proteome</keyword>
<organism evidence="2 5">
    <name type="scientific">Trichoderma gamsii</name>
    <dbReference type="NCBI Taxonomy" id="398673"/>
    <lineage>
        <taxon>Eukaryota</taxon>
        <taxon>Fungi</taxon>
        <taxon>Dikarya</taxon>
        <taxon>Ascomycota</taxon>
        <taxon>Pezizomycotina</taxon>
        <taxon>Sordariomycetes</taxon>
        <taxon>Hypocreomycetidae</taxon>
        <taxon>Hypocreales</taxon>
        <taxon>Hypocreaceae</taxon>
        <taxon>Trichoderma</taxon>
    </lineage>
</organism>
<accession>A0A2K0TIW3</accession>
<dbReference type="Proteomes" id="UP000054821">
    <property type="component" value="Unassembled WGS sequence"/>
</dbReference>
<dbReference type="OrthoDB" id="5293813at2759"/>
<protein>
    <submittedName>
        <fullName evidence="3">Late sexual development protein</fullName>
    </submittedName>
</protein>
<dbReference type="EMBL" id="MTYH01000024">
    <property type="protein sequence ID" value="PNP45473.1"/>
    <property type="molecule type" value="Genomic_DNA"/>
</dbReference>
<dbReference type="STRING" id="398673.A0A2K0TIW3"/>
<reference evidence="2 5" key="2">
    <citation type="submission" date="2017-02" db="EMBL/GenBank/DDBJ databases">
        <title>Genomes of Trichoderma spp. with biocontrol activity.</title>
        <authorList>
            <person name="Gardiner D."/>
            <person name="Kazan K."/>
            <person name="Vos C."/>
            <person name="Harvey P."/>
        </authorList>
    </citation>
    <scope>NUCLEOTIDE SEQUENCE [LARGE SCALE GENOMIC DNA]</scope>
    <source>
        <strain evidence="2 5">A5MH</strain>
    </source>
</reference>
<reference evidence="3" key="3">
    <citation type="submission" date="2017-08" db="EMBL/GenBank/DDBJ databases">
        <title>Trichoderma gamsii strain T6085, whole genome shotgun sequencing project.</title>
        <authorList>
            <person name="Baroncelli R."/>
        </authorList>
    </citation>
    <scope>NUCLEOTIDE SEQUENCE</scope>
    <source>
        <strain evidence="3">T6085</strain>
    </source>
</reference>
<dbReference type="AlphaFoldDB" id="A0A2K0TIW3"/>
<dbReference type="GeneID" id="29984567"/>
<evidence type="ECO:0000313" key="3">
    <source>
        <dbReference type="EMBL" id="PON26608.1"/>
    </source>
</evidence>
<sequence length="382" mass="39880">MAKIAKILASVLALAGSSAATWPPNAKDCSSTAVAPVAAAAATDGFPTPNAEQLKAISKQADGSLSNAPPPAKLADSTLQSLQVIAVNEEFEVAYFRSLLGNITTGVKGYESFKGYDKKALEKIFKVVIAQEELHALNALTALNKFNKLAPLPCKYQFPVTNIHDAIAVAGVFTSLVLATLQDVSQGAAVAGDAGIVRGVASIIGQEGEQNGFYRTFIGAVPSEKPFLTTSVGAFAYSFLNNNVIVPGSCPFDVNALGVPIFQQLKVQGGSVALGVKPEDQTFEFSADLSTVQAASKFSNGNSAGLFVTYFSGQLLPISVPVKNFKWNGGKVTFQAAFPFDENIMFGLSVAALTDGNNFASPDDVPAKTLAAPALISVNDEF</sequence>
<evidence type="ECO:0000313" key="5">
    <source>
        <dbReference type="Proteomes" id="UP000236546"/>
    </source>
</evidence>
<dbReference type="EMBL" id="JPDN02000013">
    <property type="protein sequence ID" value="PON26608.1"/>
    <property type="molecule type" value="Genomic_DNA"/>
</dbReference>
<proteinExistence type="predicted"/>
<keyword evidence="1" id="KW-0732">Signal</keyword>
<dbReference type="RefSeq" id="XP_018662297.2">
    <property type="nucleotide sequence ID" value="XM_018804484.2"/>
</dbReference>